<name>A0A1X2H0J4_SYNRA</name>
<dbReference type="AlphaFoldDB" id="A0A1X2H0J4"/>
<comment type="caution">
    <text evidence="3">The sequence shown here is derived from an EMBL/GenBank/DDBJ whole genome shotgun (WGS) entry which is preliminary data.</text>
</comment>
<dbReference type="InParanoid" id="A0A1X2H0J4"/>
<evidence type="ECO:0000313" key="4">
    <source>
        <dbReference type="Proteomes" id="UP000242180"/>
    </source>
</evidence>
<dbReference type="FunCoup" id="A0A1X2H0J4">
    <property type="interactions" value="190"/>
</dbReference>
<dbReference type="InterPro" id="IPR037445">
    <property type="entry name" value="MAGE"/>
</dbReference>
<dbReference type="PROSITE" id="PS50838">
    <property type="entry name" value="MAGE"/>
    <property type="match status" value="1"/>
</dbReference>
<dbReference type="GO" id="GO:0006281">
    <property type="term" value="P:DNA repair"/>
    <property type="evidence" value="ECO:0007669"/>
    <property type="project" value="TreeGrafter"/>
</dbReference>
<accession>A0A1X2H0J4</accession>
<dbReference type="Gene3D" id="1.10.10.1210">
    <property type="entry name" value="MAGE homology domain, winged helix WH2 motif"/>
    <property type="match status" value="1"/>
</dbReference>
<evidence type="ECO:0000313" key="3">
    <source>
        <dbReference type="EMBL" id="ORY90589.1"/>
    </source>
</evidence>
<reference evidence="3 4" key="1">
    <citation type="submission" date="2016-07" db="EMBL/GenBank/DDBJ databases">
        <title>Pervasive Adenine N6-methylation of Active Genes in Fungi.</title>
        <authorList>
            <consortium name="DOE Joint Genome Institute"/>
            <person name="Mondo S.J."/>
            <person name="Dannebaum R.O."/>
            <person name="Kuo R.C."/>
            <person name="Labutti K."/>
            <person name="Haridas S."/>
            <person name="Kuo A."/>
            <person name="Salamov A."/>
            <person name="Ahrendt S.R."/>
            <person name="Lipzen A."/>
            <person name="Sullivan W."/>
            <person name="Andreopoulos W.B."/>
            <person name="Clum A."/>
            <person name="Lindquist E."/>
            <person name="Daum C."/>
            <person name="Ramamoorthy G.K."/>
            <person name="Gryganskyi A."/>
            <person name="Culley D."/>
            <person name="Magnuson J.K."/>
            <person name="James T.Y."/>
            <person name="O'Malley M.A."/>
            <person name="Stajich J.E."/>
            <person name="Spatafora J.W."/>
            <person name="Visel A."/>
            <person name="Grigoriev I.V."/>
        </authorList>
    </citation>
    <scope>NUCLEOTIDE SEQUENCE [LARGE SCALE GENOMIC DNA]</scope>
    <source>
        <strain evidence="3 4">NRRL 2496</strain>
    </source>
</reference>
<feature type="domain" description="MAGE" evidence="2">
    <location>
        <begin position="42"/>
        <end position="245"/>
    </location>
</feature>
<organism evidence="3 4">
    <name type="scientific">Syncephalastrum racemosum</name>
    <name type="common">Filamentous fungus</name>
    <dbReference type="NCBI Taxonomy" id="13706"/>
    <lineage>
        <taxon>Eukaryota</taxon>
        <taxon>Fungi</taxon>
        <taxon>Fungi incertae sedis</taxon>
        <taxon>Mucoromycota</taxon>
        <taxon>Mucoromycotina</taxon>
        <taxon>Mucoromycetes</taxon>
        <taxon>Mucorales</taxon>
        <taxon>Syncephalastraceae</taxon>
        <taxon>Syncephalastrum</taxon>
    </lineage>
</organism>
<proteinExistence type="predicted"/>
<dbReference type="EMBL" id="MCGN01000012">
    <property type="protein sequence ID" value="ORY90589.1"/>
    <property type="molecule type" value="Genomic_DNA"/>
</dbReference>
<dbReference type="Proteomes" id="UP000242180">
    <property type="component" value="Unassembled WGS sequence"/>
</dbReference>
<dbReference type="InterPro" id="IPR002190">
    <property type="entry name" value="MHD_dom"/>
</dbReference>
<dbReference type="SMART" id="SM01373">
    <property type="entry name" value="MAGE"/>
    <property type="match status" value="1"/>
</dbReference>
<keyword evidence="4" id="KW-1185">Reference proteome</keyword>
<dbReference type="GO" id="GO:0005634">
    <property type="term" value="C:nucleus"/>
    <property type="evidence" value="ECO:0007669"/>
    <property type="project" value="TreeGrafter"/>
</dbReference>
<dbReference type="STRING" id="13706.A0A1X2H0J4"/>
<evidence type="ECO:0000256" key="1">
    <source>
        <dbReference type="SAM" id="MobiDB-lite"/>
    </source>
</evidence>
<dbReference type="InterPro" id="IPR041899">
    <property type="entry name" value="MAGE_WH2"/>
</dbReference>
<dbReference type="PANTHER" id="PTHR11736">
    <property type="entry name" value="MELANOMA-ASSOCIATED ANTIGEN MAGE ANTIGEN"/>
    <property type="match status" value="1"/>
</dbReference>
<feature type="region of interest" description="Disordered" evidence="1">
    <location>
        <begin position="1"/>
        <end position="39"/>
    </location>
</feature>
<dbReference type="PANTHER" id="PTHR11736:SF14">
    <property type="entry name" value="NSE3 HOMOLOG, SMC5-SMC6 COMPLEX COMPONENT"/>
    <property type="match status" value="1"/>
</dbReference>
<feature type="compositionally biased region" description="Polar residues" evidence="1">
    <location>
        <begin position="23"/>
        <end position="39"/>
    </location>
</feature>
<dbReference type="Gene3D" id="1.10.10.1200">
    <property type="entry name" value="MAGE homology domain, winged helix WH1 motif"/>
    <property type="match status" value="1"/>
</dbReference>
<sequence length="270" mass="30656">MSQIRKRARQETQESDEDYGEGPSTQRVRTEDTQSSLTSDASLRQIKDVVRFALACEYKGTFIRRDEISKKVLQQSRGFNPIFAEAQKKLRHLFGMEMVELSAREKPKPGGAVGKTDKPTTSARAYVLRNLLDSHYTLPELIKRSDEEYEKMGVCYVILALIFSKELAMNDTELMGHLDRLRVMSSSEAFGERDELLNSFVKQGYLHRAKLADDAGIEGGPSFEYYWGPRAKAEVSEDQIVDFIASFYDASTPASQLKTYIYKAAGYDIR</sequence>
<dbReference type="OMA" id="GMQMVEQ"/>
<protein>
    <submittedName>
        <fullName evidence="3">MAGE family-domain-containing protein</fullName>
    </submittedName>
</protein>
<dbReference type="OrthoDB" id="205198at2759"/>
<gene>
    <name evidence="3" type="ORF">BCR43DRAFT_499544</name>
</gene>
<evidence type="ECO:0000259" key="2">
    <source>
        <dbReference type="PROSITE" id="PS50838"/>
    </source>
</evidence>
<dbReference type="Pfam" id="PF01454">
    <property type="entry name" value="MAGE"/>
    <property type="match status" value="1"/>
</dbReference>
<dbReference type="InterPro" id="IPR041898">
    <property type="entry name" value="MAGE_WH1"/>
</dbReference>